<dbReference type="PANTHER" id="PTHR11161:SF0">
    <property type="entry name" value="O-ACYLTRANSFERASE LIKE PROTEIN"/>
    <property type="match status" value="1"/>
</dbReference>
<dbReference type="EMBL" id="CAJPIZ010007353">
    <property type="protein sequence ID" value="CAG2110254.1"/>
    <property type="molecule type" value="Genomic_DNA"/>
</dbReference>
<name>A0A7R9Q3A6_9ACAR</name>
<evidence type="ECO:0000256" key="1">
    <source>
        <dbReference type="SAM" id="MobiDB-lite"/>
    </source>
</evidence>
<dbReference type="OrthoDB" id="6479984at2759"/>
<sequence>MLNSRLLIADGLLFVYILWLTASIQYGSIASTGFVGFKKIHNTEKWFRFTVKMFAPILVLNALSVMGDGPNWHSGRQLFVDACHRNYWKNLLFINNFEEQLIDICNPFTWILAVIFQLQIISPFLMIPFRISPKWGFITAAFCYAMSVLGIVWSENFKDMNKIQNKLNLNIWFIFGKILWSFGNLQILYLDFSSMGTRRVSSFLDLEARESNNGSDDGSDDEIVSVSNEPKASGSKRKAPAKASKPAKKANNTTFTEDGAIRIEVPEQKKWSDQPLMPKFQIGNTGMGLRGNTLVLYKYTSDGKPNPGFSFCVGQDYVPKFYETLSLMLTERKLFYPVLKHASIV</sequence>
<protein>
    <submittedName>
        <fullName evidence="3">Uncharacterized protein</fullName>
    </submittedName>
</protein>
<keyword evidence="4" id="KW-1185">Reference proteome</keyword>
<feature type="compositionally biased region" description="Basic residues" evidence="1">
    <location>
        <begin position="234"/>
        <end position="248"/>
    </location>
</feature>
<feature type="transmembrane region" description="Helical" evidence="2">
    <location>
        <begin position="169"/>
        <end position="190"/>
    </location>
</feature>
<organism evidence="3">
    <name type="scientific">Medioppia subpectinata</name>
    <dbReference type="NCBI Taxonomy" id="1979941"/>
    <lineage>
        <taxon>Eukaryota</taxon>
        <taxon>Metazoa</taxon>
        <taxon>Ecdysozoa</taxon>
        <taxon>Arthropoda</taxon>
        <taxon>Chelicerata</taxon>
        <taxon>Arachnida</taxon>
        <taxon>Acari</taxon>
        <taxon>Acariformes</taxon>
        <taxon>Sarcoptiformes</taxon>
        <taxon>Oribatida</taxon>
        <taxon>Brachypylina</taxon>
        <taxon>Oppioidea</taxon>
        <taxon>Oppiidae</taxon>
        <taxon>Medioppia</taxon>
    </lineage>
</organism>
<gene>
    <name evidence="3" type="ORF">OSB1V03_LOCUS10239</name>
</gene>
<reference evidence="3" key="1">
    <citation type="submission" date="2020-11" db="EMBL/GenBank/DDBJ databases">
        <authorList>
            <person name="Tran Van P."/>
        </authorList>
    </citation>
    <scope>NUCLEOTIDE SEQUENCE</scope>
</reference>
<feature type="transmembrane region" description="Helical" evidence="2">
    <location>
        <begin position="12"/>
        <end position="37"/>
    </location>
</feature>
<dbReference type="AlphaFoldDB" id="A0A7R9Q3A6"/>
<feature type="region of interest" description="Disordered" evidence="1">
    <location>
        <begin position="211"/>
        <end position="251"/>
    </location>
</feature>
<dbReference type="EMBL" id="OC861928">
    <property type="protein sequence ID" value="CAD7629824.1"/>
    <property type="molecule type" value="Genomic_DNA"/>
</dbReference>
<feature type="transmembrane region" description="Helical" evidence="2">
    <location>
        <begin position="135"/>
        <end position="154"/>
    </location>
</feature>
<keyword evidence="2" id="KW-0812">Transmembrane</keyword>
<dbReference type="Proteomes" id="UP000759131">
    <property type="component" value="Unassembled WGS sequence"/>
</dbReference>
<dbReference type="InterPro" id="IPR052728">
    <property type="entry name" value="O2_lipid_transport_reg"/>
</dbReference>
<evidence type="ECO:0000256" key="2">
    <source>
        <dbReference type="SAM" id="Phobius"/>
    </source>
</evidence>
<accession>A0A7R9Q3A6</accession>
<keyword evidence="2" id="KW-0472">Membrane</keyword>
<evidence type="ECO:0000313" key="3">
    <source>
        <dbReference type="EMBL" id="CAD7629824.1"/>
    </source>
</evidence>
<evidence type="ECO:0000313" key="4">
    <source>
        <dbReference type="Proteomes" id="UP000759131"/>
    </source>
</evidence>
<feature type="transmembrane region" description="Helical" evidence="2">
    <location>
        <begin position="108"/>
        <end position="128"/>
    </location>
</feature>
<dbReference type="PANTHER" id="PTHR11161">
    <property type="entry name" value="O-ACYLTRANSFERASE"/>
    <property type="match status" value="1"/>
</dbReference>
<proteinExistence type="predicted"/>
<keyword evidence="2" id="KW-1133">Transmembrane helix</keyword>